<evidence type="ECO:0000313" key="6">
    <source>
        <dbReference type="Proteomes" id="UP000772434"/>
    </source>
</evidence>
<dbReference type="InterPro" id="IPR045851">
    <property type="entry name" value="AMP-bd_C_sf"/>
</dbReference>
<keyword evidence="6" id="KW-1185">Reference proteome</keyword>
<dbReference type="OrthoDB" id="1898221at2759"/>
<dbReference type="Gene3D" id="3.30.300.30">
    <property type="match status" value="1"/>
</dbReference>
<dbReference type="Pfam" id="PF00501">
    <property type="entry name" value="AMP-binding"/>
    <property type="match status" value="1"/>
</dbReference>
<dbReference type="Gene3D" id="3.40.50.12780">
    <property type="entry name" value="N-terminal domain of ligase-like"/>
    <property type="match status" value="1"/>
</dbReference>
<keyword evidence="2" id="KW-0436">Ligase</keyword>
<dbReference type="InterPro" id="IPR000873">
    <property type="entry name" value="AMP-dep_synth/lig_dom"/>
</dbReference>
<evidence type="ECO:0000259" key="3">
    <source>
        <dbReference type="Pfam" id="PF00501"/>
    </source>
</evidence>
<evidence type="ECO:0000256" key="2">
    <source>
        <dbReference type="ARBA" id="ARBA00022598"/>
    </source>
</evidence>
<feature type="domain" description="AMP-dependent synthetase/ligase" evidence="3">
    <location>
        <begin position="40"/>
        <end position="367"/>
    </location>
</feature>
<dbReference type="Pfam" id="PF13193">
    <property type="entry name" value="AMP-binding_C"/>
    <property type="match status" value="1"/>
</dbReference>
<evidence type="ECO:0008006" key="7">
    <source>
        <dbReference type="Google" id="ProtNLM"/>
    </source>
</evidence>
<dbReference type="EMBL" id="JADNRY010000121">
    <property type="protein sequence ID" value="KAF9064540.1"/>
    <property type="molecule type" value="Genomic_DNA"/>
</dbReference>
<dbReference type="Proteomes" id="UP000772434">
    <property type="component" value="Unassembled WGS sequence"/>
</dbReference>
<reference evidence="5" key="1">
    <citation type="submission" date="2020-11" db="EMBL/GenBank/DDBJ databases">
        <authorList>
            <consortium name="DOE Joint Genome Institute"/>
            <person name="Ahrendt S."/>
            <person name="Riley R."/>
            <person name="Andreopoulos W."/>
            <person name="Labutti K."/>
            <person name="Pangilinan J."/>
            <person name="Ruiz-Duenas F.J."/>
            <person name="Barrasa J.M."/>
            <person name="Sanchez-Garcia M."/>
            <person name="Camarero S."/>
            <person name="Miyauchi S."/>
            <person name="Serrano A."/>
            <person name="Linde D."/>
            <person name="Babiker R."/>
            <person name="Drula E."/>
            <person name="Ayuso-Fernandez I."/>
            <person name="Pacheco R."/>
            <person name="Padilla G."/>
            <person name="Ferreira P."/>
            <person name="Barriuso J."/>
            <person name="Kellner H."/>
            <person name="Castanera R."/>
            <person name="Alfaro M."/>
            <person name="Ramirez L."/>
            <person name="Pisabarro A.G."/>
            <person name="Kuo A."/>
            <person name="Tritt A."/>
            <person name="Lipzen A."/>
            <person name="He G."/>
            <person name="Yan M."/>
            <person name="Ng V."/>
            <person name="Cullen D."/>
            <person name="Martin F."/>
            <person name="Rosso M.-N."/>
            <person name="Henrissat B."/>
            <person name="Hibbett D."/>
            <person name="Martinez A.T."/>
            <person name="Grigoriev I.V."/>
        </authorList>
    </citation>
    <scope>NUCLEOTIDE SEQUENCE</scope>
    <source>
        <strain evidence="5">AH 40177</strain>
    </source>
</reference>
<comment type="similarity">
    <text evidence="1">Belongs to the ATP-dependent AMP-binding enzyme family.</text>
</comment>
<dbReference type="SUPFAM" id="SSF56801">
    <property type="entry name" value="Acetyl-CoA synthetase-like"/>
    <property type="match status" value="1"/>
</dbReference>
<feature type="domain" description="AMP-binding enzyme C-terminal" evidence="4">
    <location>
        <begin position="417"/>
        <end position="500"/>
    </location>
</feature>
<organism evidence="5 6">
    <name type="scientific">Rhodocollybia butyracea</name>
    <dbReference type="NCBI Taxonomy" id="206335"/>
    <lineage>
        <taxon>Eukaryota</taxon>
        <taxon>Fungi</taxon>
        <taxon>Dikarya</taxon>
        <taxon>Basidiomycota</taxon>
        <taxon>Agaricomycotina</taxon>
        <taxon>Agaricomycetes</taxon>
        <taxon>Agaricomycetidae</taxon>
        <taxon>Agaricales</taxon>
        <taxon>Marasmiineae</taxon>
        <taxon>Omphalotaceae</taxon>
        <taxon>Rhodocollybia</taxon>
    </lineage>
</organism>
<protein>
    <recommendedName>
        <fullName evidence="7">Acetyl-CoA synthetase-like protein</fullName>
    </recommendedName>
</protein>
<dbReference type="InterPro" id="IPR025110">
    <property type="entry name" value="AMP-bd_C"/>
</dbReference>
<dbReference type="GO" id="GO:0016405">
    <property type="term" value="F:CoA-ligase activity"/>
    <property type="evidence" value="ECO:0007669"/>
    <property type="project" value="TreeGrafter"/>
</dbReference>
<evidence type="ECO:0000256" key="1">
    <source>
        <dbReference type="ARBA" id="ARBA00006432"/>
    </source>
</evidence>
<dbReference type="AlphaFoldDB" id="A0A9P5PM60"/>
<proteinExistence type="inferred from homology"/>
<evidence type="ECO:0000313" key="5">
    <source>
        <dbReference type="EMBL" id="KAF9064540.1"/>
    </source>
</evidence>
<accession>A0A9P5PM60</accession>
<evidence type="ECO:0000259" key="4">
    <source>
        <dbReference type="Pfam" id="PF13193"/>
    </source>
</evidence>
<dbReference type="InterPro" id="IPR042099">
    <property type="entry name" value="ANL_N_sf"/>
</dbReference>
<dbReference type="PANTHER" id="PTHR24096:SF149">
    <property type="entry name" value="AMP-BINDING DOMAIN-CONTAINING PROTEIN-RELATED"/>
    <property type="match status" value="1"/>
</dbReference>
<sequence length="530" mass="58600">MNVSEYTMDRLGGTEYFSSTFAEIPNLPEVSTWSFIFERVNDFAAHKLFVDAKSKESLTFSEVHAASRSLAYTLRHKLGLVPGDTVVVVSSNSIFLPVTILATQAAGLICSPANSLAHKSELSYQILDCGAKALLCGPEHIWDLCQSNLLLDPPSISPSEAKALTCLLCYSSGSMQKIKYLLLWYRTHYNITSAIIQAMVLAPSSYKYGETWLATVPITHIYGLFNNVFMAPHVGVTVVIMERFILDDFTENLQTYNITASHIVPPIAVRLSKNLSTDFPSLPSLKEWRSAGAPIGYDLTKLLETKSQVQLQGLYGMTETTAIIALTDRDRGNTPLGTVGRLAPNLQAKLVNGELCLKGPNITPGYHNRPDVNAEAFDNEGYMRTGDIVYIDKEGFLYIVDRVKELIKYNGYQVYPIEDILLDHKLVKDAALVGLNDLMNCTELPLAYVVLDASHVTEASSLENMAKMLRDYIASKAAPYKKLRGGIIFVHSIPKSPSGKIMRRQLKDFANGQKHCLPNLEVIGSFTTLV</sequence>
<gene>
    <name evidence="5" type="ORF">BDP27DRAFT_1333399</name>
</gene>
<comment type="caution">
    <text evidence="5">The sequence shown here is derived from an EMBL/GenBank/DDBJ whole genome shotgun (WGS) entry which is preliminary data.</text>
</comment>
<name>A0A9P5PM60_9AGAR</name>
<dbReference type="PANTHER" id="PTHR24096">
    <property type="entry name" value="LONG-CHAIN-FATTY-ACID--COA LIGASE"/>
    <property type="match status" value="1"/>
</dbReference>